<keyword evidence="3 13" id="KW-1003">Cell membrane</keyword>
<dbReference type="GO" id="GO:0005886">
    <property type="term" value="C:plasma membrane"/>
    <property type="evidence" value="ECO:0007669"/>
    <property type="project" value="UniProtKB-SubCell"/>
</dbReference>
<dbReference type="NCBIfam" id="NF009992">
    <property type="entry name" value="PRK13461.1"/>
    <property type="match status" value="1"/>
</dbReference>
<comment type="subcellular location">
    <subcellularLocation>
        <location evidence="13">Cell membrane</location>
        <topology evidence="13">Single-pass membrane protein</topology>
    </subcellularLocation>
    <subcellularLocation>
        <location evidence="12">Endomembrane system</location>
        <topology evidence="12">Single-pass membrane protein</topology>
    </subcellularLocation>
</comment>
<comment type="function">
    <text evidence="11 13">F(1)F(0) ATP synthase produces ATP from ADP in the presence of a proton or sodium gradient. F-type ATPases consist of two structural domains, F(1) containing the extramembraneous catalytic core and F(0) containing the membrane proton channel, linked together by a central stalk and a peripheral stalk. During catalysis, ATP synthesis in the catalytic domain of F(1) is coupled via a rotary mechanism of the central stalk subunits to proton translocation.</text>
</comment>
<keyword evidence="4 13" id="KW-0138">CF(0)</keyword>
<keyword evidence="16" id="KW-1185">Reference proteome</keyword>
<dbReference type="KEGG" id="crw:CROST_037300"/>
<dbReference type="GO" id="GO:0046961">
    <property type="term" value="F:proton-transporting ATPase activity, rotational mechanism"/>
    <property type="evidence" value="ECO:0007669"/>
    <property type="project" value="TreeGrafter"/>
</dbReference>
<evidence type="ECO:0000256" key="10">
    <source>
        <dbReference type="ARBA" id="ARBA00023310"/>
    </source>
</evidence>
<dbReference type="GO" id="GO:0045259">
    <property type="term" value="C:proton-transporting ATP synthase complex"/>
    <property type="evidence" value="ECO:0007669"/>
    <property type="project" value="UniProtKB-KW"/>
</dbReference>
<dbReference type="CDD" id="cd06503">
    <property type="entry name" value="ATP-synt_Fo_b"/>
    <property type="match status" value="1"/>
</dbReference>
<evidence type="ECO:0000256" key="1">
    <source>
        <dbReference type="ARBA" id="ARBA00005513"/>
    </source>
</evidence>
<dbReference type="RefSeq" id="WP_077835766.1">
    <property type="nucleotide sequence ID" value="NZ_CP096983.1"/>
</dbReference>
<dbReference type="HAMAP" id="MF_01398">
    <property type="entry name" value="ATP_synth_b_bprime"/>
    <property type="match status" value="1"/>
</dbReference>
<keyword evidence="2 13" id="KW-0813">Transport</keyword>
<keyword evidence="10 13" id="KW-0066">ATP synthesis</keyword>
<dbReference type="GO" id="GO:0012505">
    <property type="term" value="C:endomembrane system"/>
    <property type="evidence" value="ECO:0007669"/>
    <property type="project" value="UniProtKB-SubCell"/>
</dbReference>
<evidence type="ECO:0000313" key="15">
    <source>
        <dbReference type="EMBL" id="URZ12980.1"/>
    </source>
</evidence>
<keyword evidence="5 13" id="KW-0812">Transmembrane</keyword>
<dbReference type="GO" id="GO:0046933">
    <property type="term" value="F:proton-transporting ATP synthase activity, rotational mechanism"/>
    <property type="evidence" value="ECO:0007669"/>
    <property type="project" value="UniProtKB-UniRule"/>
</dbReference>
<dbReference type="InterPro" id="IPR002146">
    <property type="entry name" value="ATP_synth_b/b'su_bac/chlpt"/>
</dbReference>
<proteinExistence type="inferred from homology"/>
<gene>
    <name evidence="13 15" type="primary">atpF</name>
    <name evidence="15" type="ORF">CROST_037300</name>
</gene>
<evidence type="ECO:0000256" key="2">
    <source>
        <dbReference type="ARBA" id="ARBA00022448"/>
    </source>
</evidence>
<evidence type="ECO:0000256" key="9">
    <source>
        <dbReference type="ARBA" id="ARBA00023136"/>
    </source>
</evidence>
<organism evidence="15 16">
    <name type="scientific">Clostridium felsineum</name>
    <dbReference type="NCBI Taxonomy" id="36839"/>
    <lineage>
        <taxon>Bacteria</taxon>
        <taxon>Bacillati</taxon>
        <taxon>Bacillota</taxon>
        <taxon>Clostridia</taxon>
        <taxon>Eubacteriales</taxon>
        <taxon>Clostridiaceae</taxon>
        <taxon>Clostridium</taxon>
    </lineage>
</organism>
<name>A0A1S8KX51_9CLOT</name>
<comment type="subunit">
    <text evidence="13">F-type ATPases have 2 components, F(1) - the catalytic core - and F(0) - the membrane proton channel. F(1) has five subunits: alpha(3), beta(3), gamma(1), delta(1), epsilon(1). F(0) has three main subunits: a(1), b(2) and c(10-14). The alpha and beta chains form an alternating ring which encloses part of the gamma chain. F(1) is attached to F(0) by a central stalk formed by the gamma and epsilon chains, while a peripheral stalk is formed by the delta and b chains.</text>
</comment>
<dbReference type="PANTHER" id="PTHR33445:SF1">
    <property type="entry name" value="ATP SYNTHASE SUBUNIT B"/>
    <property type="match status" value="1"/>
</dbReference>
<dbReference type="EMBL" id="CP096983">
    <property type="protein sequence ID" value="URZ12980.1"/>
    <property type="molecule type" value="Genomic_DNA"/>
</dbReference>
<dbReference type="InterPro" id="IPR005864">
    <property type="entry name" value="ATP_synth_F0_bsu_bac"/>
</dbReference>
<sequence length="159" mass="18332">MEFSISTIVFTIVNFIILMLILKHFLFDKVNKVIDDRNSEVALTIKNADDQNEEAKRLKVKCEKNLEDSKLQGKTIVENYKVKAEKVSDEITEEAKNEAQNILERAKRETQREKEKAEDEIKNQVVELAVLISSKALENSINEVEHRKLIEDFVSKVGI</sequence>
<dbReference type="NCBIfam" id="TIGR01144">
    <property type="entry name" value="ATP_synt_b"/>
    <property type="match status" value="1"/>
</dbReference>
<dbReference type="PANTHER" id="PTHR33445">
    <property type="entry name" value="ATP SYNTHASE SUBUNIT B', CHLOROPLASTIC"/>
    <property type="match status" value="1"/>
</dbReference>
<protein>
    <recommendedName>
        <fullName evidence="13">ATP synthase subunit b</fullName>
    </recommendedName>
    <alternativeName>
        <fullName evidence="13">ATP synthase F(0) sector subunit b</fullName>
    </alternativeName>
    <alternativeName>
        <fullName evidence="13">ATPase subunit I</fullName>
    </alternativeName>
    <alternativeName>
        <fullName evidence="13">F-type ATPase subunit b</fullName>
        <shortName evidence="13">F-ATPase subunit b</shortName>
    </alternativeName>
</protein>
<evidence type="ECO:0000313" key="16">
    <source>
        <dbReference type="Proteomes" id="UP000190951"/>
    </source>
</evidence>
<dbReference type="STRING" id="84029.CROST_45430"/>
<accession>A0A1S8KX51</accession>
<dbReference type="AlphaFoldDB" id="A0A1S8KX51"/>
<evidence type="ECO:0000256" key="11">
    <source>
        <dbReference type="ARBA" id="ARBA00025198"/>
    </source>
</evidence>
<keyword evidence="6 13" id="KW-0375">Hydrogen ion transport</keyword>
<dbReference type="SUPFAM" id="SSF81573">
    <property type="entry name" value="F1F0 ATP synthase subunit B, membrane domain"/>
    <property type="match status" value="1"/>
</dbReference>
<evidence type="ECO:0000256" key="7">
    <source>
        <dbReference type="ARBA" id="ARBA00022989"/>
    </source>
</evidence>
<dbReference type="Proteomes" id="UP000190951">
    <property type="component" value="Chromosome"/>
</dbReference>
<comment type="similarity">
    <text evidence="1 13 14">Belongs to the ATPase B chain family.</text>
</comment>
<feature type="transmembrane region" description="Helical" evidence="13">
    <location>
        <begin position="6"/>
        <end position="27"/>
    </location>
</feature>
<keyword evidence="8 13" id="KW-0406">Ion transport</keyword>
<evidence type="ECO:0000256" key="5">
    <source>
        <dbReference type="ARBA" id="ARBA00022692"/>
    </source>
</evidence>
<evidence type="ECO:0000256" key="12">
    <source>
        <dbReference type="ARBA" id="ARBA00037847"/>
    </source>
</evidence>
<evidence type="ECO:0000256" key="14">
    <source>
        <dbReference type="RuleBase" id="RU003848"/>
    </source>
</evidence>
<dbReference type="InterPro" id="IPR028987">
    <property type="entry name" value="ATP_synth_B-like_membr_sf"/>
</dbReference>
<evidence type="ECO:0000256" key="13">
    <source>
        <dbReference type="HAMAP-Rule" id="MF_01398"/>
    </source>
</evidence>
<evidence type="ECO:0000256" key="4">
    <source>
        <dbReference type="ARBA" id="ARBA00022547"/>
    </source>
</evidence>
<evidence type="ECO:0000256" key="6">
    <source>
        <dbReference type="ARBA" id="ARBA00022781"/>
    </source>
</evidence>
<keyword evidence="7 13" id="KW-1133">Transmembrane helix</keyword>
<dbReference type="InterPro" id="IPR050059">
    <property type="entry name" value="ATP_synthase_B_chain"/>
</dbReference>
<evidence type="ECO:0000256" key="8">
    <source>
        <dbReference type="ARBA" id="ARBA00023065"/>
    </source>
</evidence>
<dbReference type="Pfam" id="PF00430">
    <property type="entry name" value="ATP-synt_B"/>
    <property type="match status" value="1"/>
</dbReference>
<comment type="function">
    <text evidence="13">Component of the F(0) channel, it forms part of the peripheral stalk, linking F(1) to F(0).</text>
</comment>
<reference evidence="15 16" key="1">
    <citation type="submission" date="2022-04" db="EMBL/GenBank/DDBJ databases">
        <title>Genome sequence of C. roseum typestrain.</title>
        <authorList>
            <person name="Poehlein A."/>
            <person name="Schoch T."/>
            <person name="Duerre P."/>
            <person name="Daniel R."/>
        </authorList>
    </citation>
    <scope>NUCLEOTIDE SEQUENCE [LARGE SCALE GENOMIC DNA]</scope>
    <source>
        <strain evidence="15 16">DSM 7320</strain>
    </source>
</reference>
<keyword evidence="9 13" id="KW-0472">Membrane</keyword>
<evidence type="ECO:0000256" key="3">
    <source>
        <dbReference type="ARBA" id="ARBA00022475"/>
    </source>
</evidence>